<dbReference type="HOGENOM" id="CLU_008976_0_0_1"/>
<dbReference type="PANTHER" id="PTHR38795:SF1">
    <property type="entry name" value="DUF6604 DOMAIN-CONTAINING PROTEIN"/>
    <property type="match status" value="1"/>
</dbReference>
<dbReference type="RefSeq" id="XP_016594850.1">
    <property type="nucleotide sequence ID" value="XM_016748008.1"/>
</dbReference>
<dbReference type="AlphaFoldDB" id="A0A0A2JB93"/>
<gene>
    <name evidence="3" type="ORF">PEX2_107400</name>
</gene>
<dbReference type="InterPro" id="IPR046539">
    <property type="entry name" value="DUF6604"/>
</dbReference>
<sequence>MLSDLLTSQYLQYKTDTEIVATWLASTAKRCGLDVSEGDNNQGTGKRATGRLKGKARKTAKAPPKPIPANENSKILKKSKYTITVKQFTSFAEHIAGYDNPPVGPVEVSRGFSLALDRAISARREFRKHGIEEEDEASQESHGFFVDVLERVRETLRPLIPKRQADTPAVEKDEKSLANRFEHLELEEQSEAFLNAPDAPKPAAPEKFTDPSAPDVKAEADLEAEVDLDRRETIFMFHLLVQDANAFMDIIEETWRGYKVGRVDLVSASMTTNTAIDLLRRMEEEMKPSLDKFGGGEKLIEAYYFARCRHFGEDPDYRERPSDGFNFKVYDQTQDIFISAWQLLRSFTAICDPHNSPFYKPGFYGTYDPESDRKSKPARERFAEDMQILMEAFPEFYLLGFCAQGNLAEDELSRGLKAAFTTKEHPFWLVFAVQVFLDIHHVLRDQVSRAFTELQRSAMTMVNSIGSTLKMHEKLRIENWPLENDMALRHLQAEMNYWCATDPLQIEKARLGRPTGEAFRLFKWHPLFCGLLLYRFKMVYQEAGITFAGAWGSVLYSLHLYNALRQEKLLTARWADLDMLQAIHPESWIGGPPRTPDDYIKRFSLSMGYSAANFAKNRRDQRPQASKNGPKSLTEQGSVALMFKERFCHGSKQTDMTRADLQTIVEKAQWGADTDGDRPYDMMKDVPGDIVRNPTQRGPIHESHESMSAETLLRKLRLALQGEGPEITFDYFVTHRTCWLLLTKIKMACADQLRVLFGTGCIEKENQLPWMIGYIFLAASGVDRAANLAPKKQPGKVTSQLMFTAANVLDSMLASGMGALTCRILRERHDIHISEDSDSE</sequence>
<dbReference type="GeneID" id="27683429"/>
<dbReference type="PhylomeDB" id="A0A0A2JB93"/>
<evidence type="ECO:0000256" key="1">
    <source>
        <dbReference type="SAM" id="MobiDB-lite"/>
    </source>
</evidence>
<evidence type="ECO:0000313" key="3">
    <source>
        <dbReference type="EMBL" id="KGO52081.1"/>
    </source>
</evidence>
<dbReference type="VEuPathDB" id="FungiDB:PEXP_107950"/>
<dbReference type="EMBL" id="JQFZ01000274">
    <property type="protein sequence ID" value="KGO52081.1"/>
    <property type="molecule type" value="Genomic_DNA"/>
</dbReference>
<feature type="region of interest" description="Disordered" evidence="1">
    <location>
        <begin position="196"/>
        <end position="216"/>
    </location>
</feature>
<feature type="domain" description="DUF6604" evidence="2">
    <location>
        <begin position="12"/>
        <end position="287"/>
    </location>
</feature>
<accession>A0A0A2JB93</accession>
<comment type="caution">
    <text evidence="3">The sequence shown here is derived from an EMBL/GenBank/DDBJ whole genome shotgun (WGS) entry which is preliminary data.</text>
</comment>
<protein>
    <recommendedName>
        <fullName evidence="2">DUF6604 domain-containing protein</fullName>
    </recommendedName>
</protein>
<dbReference type="Proteomes" id="UP000030143">
    <property type="component" value="Unassembled WGS sequence"/>
</dbReference>
<reference evidence="3 4" key="1">
    <citation type="journal article" date="2015" name="Mol. Plant Microbe Interact.">
        <title>Genome, transcriptome, and functional analyses of Penicillium expansum provide new insights into secondary metabolism and pathogenicity.</title>
        <authorList>
            <person name="Ballester A.R."/>
            <person name="Marcet-Houben M."/>
            <person name="Levin E."/>
            <person name="Sela N."/>
            <person name="Selma-Lazaro C."/>
            <person name="Carmona L."/>
            <person name="Wisniewski M."/>
            <person name="Droby S."/>
            <person name="Gonzalez-Candelas L."/>
            <person name="Gabaldon T."/>
        </authorList>
    </citation>
    <scope>NUCLEOTIDE SEQUENCE [LARGE SCALE GENOMIC DNA]</scope>
    <source>
        <strain evidence="3 4">MD-8</strain>
    </source>
</reference>
<evidence type="ECO:0000259" key="2">
    <source>
        <dbReference type="Pfam" id="PF20253"/>
    </source>
</evidence>
<keyword evidence="4" id="KW-1185">Reference proteome</keyword>
<dbReference type="STRING" id="27334.A0A0A2JB93"/>
<dbReference type="OrthoDB" id="5238236at2759"/>
<dbReference type="PANTHER" id="PTHR38795">
    <property type="entry name" value="DUF6604 DOMAIN-CONTAINING PROTEIN"/>
    <property type="match status" value="1"/>
</dbReference>
<evidence type="ECO:0000313" key="4">
    <source>
        <dbReference type="Proteomes" id="UP000030143"/>
    </source>
</evidence>
<organism evidence="3 4">
    <name type="scientific">Penicillium expansum</name>
    <name type="common">Blue mold rot fungus</name>
    <dbReference type="NCBI Taxonomy" id="27334"/>
    <lineage>
        <taxon>Eukaryota</taxon>
        <taxon>Fungi</taxon>
        <taxon>Dikarya</taxon>
        <taxon>Ascomycota</taxon>
        <taxon>Pezizomycotina</taxon>
        <taxon>Eurotiomycetes</taxon>
        <taxon>Eurotiomycetidae</taxon>
        <taxon>Eurotiales</taxon>
        <taxon>Aspergillaceae</taxon>
        <taxon>Penicillium</taxon>
    </lineage>
</organism>
<feature type="region of interest" description="Disordered" evidence="1">
    <location>
        <begin position="35"/>
        <end position="71"/>
    </location>
</feature>
<proteinExistence type="predicted"/>
<dbReference type="Pfam" id="PF20253">
    <property type="entry name" value="DUF6604"/>
    <property type="match status" value="1"/>
</dbReference>
<name>A0A0A2JB93_PENEN</name>
<feature type="compositionally biased region" description="Basic residues" evidence="1">
    <location>
        <begin position="48"/>
        <end position="60"/>
    </location>
</feature>